<evidence type="ECO:0000256" key="1">
    <source>
        <dbReference type="ARBA" id="ARBA00010701"/>
    </source>
</evidence>
<dbReference type="InterPro" id="IPR006693">
    <property type="entry name" value="AB_hydrolase_lipase"/>
</dbReference>
<evidence type="ECO:0000256" key="7">
    <source>
        <dbReference type="PIRNR" id="PIRNR000862"/>
    </source>
</evidence>
<dbReference type="AlphaFoldDB" id="A0AAV3YC19"/>
<evidence type="ECO:0000313" key="11">
    <source>
        <dbReference type="Proteomes" id="UP000735302"/>
    </source>
</evidence>
<evidence type="ECO:0000259" key="9">
    <source>
        <dbReference type="Pfam" id="PF04083"/>
    </source>
</evidence>
<gene>
    <name evidence="10" type="ORF">PoB_000642100</name>
</gene>
<dbReference type="Proteomes" id="UP000735302">
    <property type="component" value="Unassembled WGS sequence"/>
</dbReference>
<proteinExistence type="inferred from homology"/>
<dbReference type="EMBL" id="BLXT01000744">
    <property type="protein sequence ID" value="GFN79915.1"/>
    <property type="molecule type" value="Genomic_DNA"/>
</dbReference>
<dbReference type="FunFam" id="3.40.50.1820:FF:000057">
    <property type="entry name" value="Lipase"/>
    <property type="match status" value="1"/>
</dbReference>
<dbReference type="InterPro" id="IPR029058">
    <property type="entry name" value="AB_hydrolase_fold"/>
</dbReference>
<keyword evidence="11" id="KW-1185">Reference proteome</keyword>
<name>A0AAV3YC19_9GAST</name>
<evidence type="ECO:0000256" key="3">
    <source>
        <dbReference type="ARBA" id="ARBA00022801"/>
    </source>
</evidence>
<evidence type="ECO:0000256" key="4">
    <source>
        <dbReference type="ARBA" id="ARBA00022963"/>
    </source>
</evidence>
<dbReference type="PIRSF" id="PIRSF000862">
    <property type="entry name" value="Steryl_ester_lip"/>
    <property type="match status" value="1"/>
</dbReference>
<keyword evidence="4 7" id="KW-0442">Lipid degradation</keyword>
<keyword evidence="3 7" id="KW-0378">Hydrolase</keyword>
<evidence type="ECO:0000256" key="5">
    <source>
        <dbReference type="ARBA" id="ARBA00023098"/>
    </source>
</evidence>
<sequence length="433" mass="48810">MRIFKRAICFVVVIILGSSTALQFHSALKKFLSPFENVNEISPYLDGLNSVISYFAGNARQNIFSFEPDFYRSVCQLVTSKGYPCEEHWVTTEDGFILGLQRIPHGVAGKARASHDRPVALLQHGLVEASFSFVANQANESLAFLLADAGADVWLGNMRGNVYSENHTSLDPAGADFWDWSFEEMARYDLPAMVHFVCQQTGQSQLFYVGHSQGAGTGFLQLSRDPGLSQIIRHHFALAPAVKVTVTGDFGKTISDMSDYLYFLLYVFQHGPTTHVVPNLPPVLCRVIGEEHCIEFLFSLTGTNYASFNLTRLPVYLHNFPQPTSLNNLLHWFQLVKAEKFQNFDEGSPADNLKRYGQESPPEYDLSQYDVPTTIFYGGHDNFIGVSDILWLRDQVKQTKLVFIPQYEHQDFVWGTDAATYIYSHIVDAVCQR</sequence>
<keyword evidence="2" id="KW-0732">Signal</keyword>
<evidence type="ECO:0000313" key="10">
    <source>
        <dbReference type="EMBL" id="GFN79915.1"/>
    </source>
</evidence>
<dbReference type="GO" id="GO:0016042">
    <property type="term" value="P:lipid catabolic process"/>
    <property type="evidence" value="ECO:0007669"/>
    <property type="project" value="UniProtKB-KW"/>
</dbReference>
<evidence type="ECO:0000256" key="8">
    <source>
        <dbReference type="PIRSR" id="PIRSR000862-1"/>
    </source>
</evidence>
<evidence type="ECO:0000256" key="2">
    <source>
        <dbReference type="ARBA" id="ARBA00022729"/>
    </source>
</evidence>
<dbReference type="Gene3D" id="3.40.50.1820">
    <property type="entry name" value="alpha/beta hydrolase"/>
    <property type="match status" value="1"/>
</dbReference>
<dbReference type="Pfam" id="PF04083">
    <property type="entry name" value="Abhydro_lipase"/>
    <property type="match status" value="1"/>
</dbReference>
<dbReference type="SUPFAM" id="SSF53474">
    <property type="entry name" value="alpha/beta-Hydrolases"/>
    <property type="match status" value="1"/>
</dbReference>
<protein>
    <recommendedName>
        <fullName evidence="7">Lipase</fullName>
    </recommendedName>
</protein>
<comment type="caution">
    <text evidence="10">The sequence shown here is derived from an EMBL/GenBank/DDBJ whole genome shotgun (WGS) entry which is preliminary data.</text>
</comment>
<feature type="domain" description="Partial AB-hydrolase lipase" evidence="9">
    <location>
        <begin position="76"/>
        <end position="136"/>
    </location>
</feature>
<accession>A0AAV3YC19</accession>
<dbReference type="GO" id="GO:0016788">
    <property type="term" value="F:hydrolase activity, acting on ester bonds"/>
    <property type="evidence" value="ECO:0007669"/>
    <property type="project" value="InterPro"/>
</dbReference>
<reference evidence="10 11" key="1">
    <citation type="journal article" date="2021" name="Elife">
        <title>Chloroplast acquisition without the gene transfer in kleptoplastic sea slugs, Plakobranchus ocellatus.</title>
        <authorList>
            <person name="Maeda T."/>
            <person name="Takahashi S."/>
            <person name="Yoshida T."/>
            <person name="Shimamura S."/>
            <person name="Takaki Y."/>
            <person name="Nagai Y."/>
            <person name="Toyoda A."/>
            <person name="Suzuki Y."/>
            <person name="Arimoto A."/>
            <person name="Ishii H."/>
            <person name="Satoh N."/>
            <person name="Nishiyama T."/>
            <person name="Hasebe M."/>
            <person name="Maruyama T."/>
            <person name="Minagawa J."/>
            <person name="Obokata J."/>
            <person name="Shigenobu S."/>
        </authorList>
    </citation>
    <scope>NUCLEOTIDE SEQUENCE [LARGE SCALE GENOMIC DNA]</scope>
</reference>
<feature type="active site" description="Charge relay system" evidence="8">
    <location>
        <position position="409"/>
    </location>
</feature>
<dbReference type="InterPro" id="IPR025483">
    <property type="entry name" value="Lipase_euk"/>
</dbReference>
<keyword evidence="6" id="KW-0325">Glycoprotein</keyword>
<dbReference type="PANTHER" id="PTHR11005">
    <property type="entry name" value="LYSOSOMAL ACID LIPASE-RELATED"/>
    <property type="match status" value="1"/>
</dbReference>
<feature type="active site" description="Nucleophile" evidence="8">
    <location>
        <position position="212"/>
    </location>
</feature>
<feature type="active site" description="Charge relay system" evidence="8">
    <location>
        <position position="381"/>
    </location>
</feature>
<keyword evidence="5" id="KW-0443">Lipid metabolism</keyword>
<comment type="similarity">
    <text evidence="1 7">Belongs to the AB hydrolase superfamily. Lipase family.</text>
</comment>
<evidence type="ECO:0000256" key="6">
    <source>
        <dbReference type="ARBA" id="ARBA00023180"/>
    </source>
</evidence>
<organism evidence="10 11">
    <name type="scientific">Plakobranchus ocellatus</name>
    <dbReference type="NCBI Taxonomy" id="259542"/>
    <lineage>
        <taxon>Eukaryota</taxon>
        <taxon>Metazoa</taxon>
        <taxon>Spiralia</taxon>
        <taxon>Lophotrochozoa</taxon>
        <taxon>Mollusca</taxon>
        <taxon>Gastropoda</taxon>
        <taxon>Heterobranchia</taxon>
        <taxon>Euthyneura</taxon>
        <taxon>Panpulmonata</taxon>
        <taxon>Sacoglossa</taxon>
        <taxon>Placobranchoidea</taxon>
        <taxon>Plakobranchidae</taxon>
        <taxon>Plakobranchus</taxon>
    </lineage>
</organism>